<dbReference type="RefSeq" id="WP_110480283.1">
    <property type="nucleotide sequence ID" value="NZ_CP081939.1"/>
</dbReference>
<dbReference type="EMBL" id="JAMDKF010000038">
    <property type="protein sequence ID" value="MEE6042554.1"/>
    <property type="molecule type" value="Genomic_DNA"/>
</dbReference>
<dbReference type="EMBL" id="QJPJ01000042">
    <property type="protein sequence ID" value="PXZ37858.1"/>
    <property type="molecule type" value="Genomic_DNA"/>
</dbReference>
<evidence type="ECO:0000313" key="2">
    <source>
        <dbReference type="EMBL" id="PXZ37858.1"/>
    </source>
</evidence>
<reference evidence="2 3" key="1">
    <citation type="submission" date="2018-06" db="EMBL/GenBank/DDBJ databases">
        <authorList>
            <person name="Teymurazov M."/>
            <person name="Kislichkina A."/>
            <person name="Abaymova A."/>
            <person name="Mukhina T."/>
            <person name="Mayskaya N."/>
            <person name="Svetoch E."/>
            <person name="Bogun A."/>
        </authorList>
    </citation>
    <scope>NUCLEOTIDE SEQUENCE [LARGE SCALE GENOMIC DNA]</scope>
    <source>
        <strain evidence="2 3">SCPM-O-B-8406</strain>
    </source>
</reference>
<dbReference type="Proteomes" id="UP000247594">
    <property type="component" value="Unassembled WGS sequence"/>
</dbReference>
<comment type="caution">
    <text evidence="2">The sequence shown here is derived from an EMBL/GenBank/DDBJ whole genome shotgun (WGS) entry which is preliminary data.</text>
</comment>
<proteinExistence type="predicted"/>
<name>A0AAE5TFW0_AVIPA</name>
<reference evidence="1 4" key="2">
    <citation type="journal article" date="2022" name="Front. Microbiol.">
        <title>Commensal bacteria contribute to the growth of multidrug-resistant Avibacterium paragallinarum in chickens.</title>
        <authorList>
            <person name="Zhu J."/>
            <person name="Chen Y."/>
            <person name="Wu Y."/>
            <person name="Wang Y."/>
            <person name="Zhu K."/>
        </authorList>
    </citation>
    <scope>NUCLEOTIDE SEQUENCE [LARGE SCALE GENOMIC DNA]</scope>
    <source>
        <strain evidence="1 4">AV25</strain>
    </source>
</reference>
<gene>
    <name evidence="2" type="ORF">DM482_12445</name>
    <name evidence="1" type="ORF">M5S13_11845</name>
</gene>
<keyword evidence="4" id="KW-1185">Reference proteome</keyword>
<accession>A0AAE5TFW0</accession>
<evidence type="ECO:0000313" key="4">
    <source>
        <dbReference type="Proteomes" id="UP001347884"/>
    </source>
</evidence>
<dbReference type="Proteomes" id="UP001347884">
    <property type="component" value="Unassembled WGS sequence"/>
</dbReference>
<protein>
    <submittedName>
        <fullName evidence="2">Uncharacterized protein</fullName>
    </submittedName>
</protein>
<sequence>MKFKKNAKPIYTNDLWYDLFDGGYIKPSELLADKDDIEKVEQAIKLIKKFTDEACAANLILDY</sequence>
<evidence type="ECO:0000313" key="1">
    <source>
        <dbReference type="EMBL" id="MEE6042554.1"/>
    </source>
</evidence>
<organism evidence="2 3">
    <name type="scientific">Avibacterium paragallinarum</name>
    <name type="common">Haemophilus gallinarum</name>
    <dbReference type="NCBI Taxonomy" id="728"/>
    <lineage>
        <taxon>Bacteria</taxon>
        <taxon>Pseudomonadati</taxon>
        <taxon>Pseudomonadota</taxon>
        <taxon>Gammaproteobacteria</taxon>
        <taxon>Pasteurellales</taxon>
        <taxon>Pasteurellaceae</taxon>
        <taxon>Avibacterium</taxon>
    </lineage>
</organism>
<dbReference type="AlphaFoldDB" id="A0AAE5TFW0"/>
<evidence type="ECO:0000313" key="3">
    <source>
        <dbReference type="Proteomes" id="UP000247594"/>
    </source>
</evidence>
<reference evidence="1" key="3">
    <citation type="submission" date="2022-05" db="EMBL/GenBank/DDBJ databases">
        <authorList>
            <person name="Chen Y."/>
            <person name="Zhu J."/>
            <person name="Zhu K."/>
        </authorList>
    </citation>
    <scope>NUCLEOTIDE SEQUENCE</scope>
    <source>
        <strain evidence="1">AV25</strain>
    </source>
</reference>